<keyword evidence="3" id="KW-1185">Reference proteome</keyword>
<comment type="caution">
    <text evidence="2">The sequence shown here is derived from an EMBL/GenBank/DDBJ whole genome shotgun (WGS) entry which is preliminary data.</text>
</comment>
<dbReference type="Proteomes" id="UP000494120">
    <property type="component" value="Unassembled WGS sequence"/>
</dbReference>
<evidence type="ECO:0000313" key="2">
    <source>
        <dbReference type="EMBL" id="VWC49040.1"/>
    </source>
</evidence>
<dbReference type="EMBL" id="CABVQG010000002">
    <property type="protein sequence ID" value="VWC49040.1"/>
    <property type="molecule type" value="Genomic_DNA"/>
</dbReference>
<accession>A0ABY6XJ97</accession>
<evidence type="ECO:0000256" key="1">
    <source>
        <dbReference type="SAM" id="MobiDB-lite"/>
    </source>
</evidence>
<name>A0ABY6XJ97_9BURK</name>
<evidence type="ECO:0000313" key="3">
    <source>
        <dbReference type="Proteomes" id="UP000494120"/>
    </source>
</evidence>
<sequence length="55" mass="6262">MRSHRNAIQLLDVLRGSVLRYDDPVDPIKESGWEAPQRDTRNEGVHADTYIDTPG</sequence>
<proteinExistence type="predicted"/>
<gene>
    <name evidence="2" type="ORF">BLA17378_00568</name>
</gene>
<feature type="compositionally biased region" description="Basic and acidic residues" evidence="1">
    <location>
        <begin position="25"/>
        <end position="46"/>
    </location>
</feature>
<organism evidence="2 3">
    <name type="scientific">Burkholderia aenigmatica</name>
    <dbReference type="NCBI Taxonomy" id="2015348"/>
    <lineage>
        <taxon>Bacteria</taxon>
        <taxon>Pseudomonadati</taxon>
        <taxon>Pseudomonadota</taxon>
        <taxon>Betaproteobacteria</taxon>
        <taxon>Burkholderiales</taxon>
        <taxon>Burkholderiaceae</taxon>
        <taxon>Burkholderia</taxon>
        <taxon>Burkholderia cepacia complex</taxon>
    </lineage>
</organism>
<reference evidence="2 3" key="1">
    <citation type="submission" date="2019-09" db="EMBL/GenBank/DDBJ databases">
        <authorList>
            <person name="Depoorter E."/>
        </authorList>
    </citation>
    <scope>NUCLEOTIDE SEQUENCE [LARGE SCALE GENOMIC DNA]</scope>
    <source>
        <strain evidence="2 3">R-17378</strain>
    </source>
</reference>
<protein>
    <submittedName>
        <fullName evidence="2">Prevent-host-death protein</fullName>
    </submittedName>
</protein>
<feature type="region of interest" description="Disordered" evidence="1">
    <location>
        <begin position="25"/>
        <end position="55"/>
    </location>
</feature>